<keyword evidence="3" id="KW-1185">Reference proteome</keyword>
<dbReference type="EMBL" id="CP001086">
    <property type="protein sequence ID" value="ADD79954.1"/>
    <property type="molecule type" value="Genomic_DNA"/>
</dbReference>
<dbReference type="Proteomes" id="UP000001700">
    <property type="component" value="Plasmid pPAN"/>
</dbReference>
<sequence length="78" mass="9741">MFFWSLFRLNKQFESFRTDQIFFEIFVSFFWKILINFSFEPKKKKIEIVRSKISKSEKFLKKITIRVLEIFERYLING</sequence>
<reference evidence="2" key="1">
    <citation type="submission" date="2008-05" db="EMBL/GenBank/DDBJ databases">
        <title>Genome sequence of Riesia pediculicola USDA.</title>
        <authorList>
            <person name="Kirkness E.F."/>
        </authorList>
    </citation>
    <scope>NUCLEOTIDE SEQUENCE [LARGE SCALE GENOMIC DNA]</scope>
    <source>
        <strain evidence="2">USDA</strain>
        <plasmid evidence="2">pPAN</plasmid>
    </source>
</reference>
<keyword evidence="1" id="KW-0472">Membrane</keyword>
<keyword evidence="1" id="KW-0812">Transmembrane</keyword>
<proteinExistence type="predicted"/>
<geneLocation type="plasmid" evidence="2 3">
    <name>pPAN</name>
</geneLocation>
<evidence type="ECO:0000256" key="1">
    <source>
        <dbReference type="SAM" id="Phobius"/>
    </source>
</evidence>
<organism evidence="2 3">
    <name type="scientific">Riesia pediculicola (strain USDA)</name>
    <dbReference type="NCBI Taxonomy" id="515618"/>
    <lineage>
        <taxon>Bacteria</taxon>
        <taxon>Pseudomonadati</taxon>
        <taxon>Pseudomonadota</taxon>
        <taxon>Gammaproteobacteria</taxon>
        <taxon>Enterobacterales</taxon>
        <taxon>Enterobacteriaceae</taxon>
        <taxon>Candidatus Riesia</taxon>
    </lineage>
</organism>
<protein>
    <submittedName>
        <fullName evidence="2">Uncharacterized protein</fullName>
    </submittedName>
</protein>
<evidence type="ECO:0000313" key="2">
    <source>
        <dbReference type="EMBL" id="ADD79954.1"/>
    </source>
</evidence>
<keyword evidence="2" id="KW-0614">Plasmid</keyword>
<gene>
    <name evidence="2" type="ordered locus">RIEPE_A0012</name>
</gene>
<name>D4G930_RIEPU</name>
<feature type="transmembrane region" description="Helical" evidence="1">
    <location>
        <begin position="20"/>
        <end position="39"/>
    </location>
</feature>
<dbReference type="HOGENOM" id="CLU_2619763_0_0_6"/>
<evidence type="ECO:0000313" key="3">
    <source>
        <dbReference type="Proteomes" id="UP000001700"/>
    </source>
</evidence>
<accession>D4G930</accession>
<dbReference type="AlphaFoldDB" id="D4G930"/>
<dbReference type="KEGG" id="rip:RIEPE_A0012"/>
<keyword evidence="1" id="KW-1133">Transmembrane helix</keyword>